<proteinExistence type="predicted"/>
<protein>
    <submittedName>
        <fullName evidence="1">Uncharacterized protein</fullName>
    </submittedName>
</protein>
<dbReference type="AlphaFoldDB" id="A0A2T2ZVQ5"/>
<evidence type="ECO:0000313" key="2">
    <source>
        <dbReference type="Proteomes" id="UP000241462"/>
    </source>
</evidence>
<accession>A0A2T2ZVQ5</accession>
<organism evidence="1 2">
    <name type="scientific">Coniella lustricola</name>
    <dbReference type="NCBI Taxonomy" id="2025994"/>
    <lineage>
        <taxon>Eukaryota</taxon>
        <taxon>Fungi</taxon>
        <taxon>Dikarya</taxon>
        <taxon>Ascomycota</taxon>
        <taxon>Pezizomycotina</taxon>
        <taxon>Sordariomycetes</taxon>
        <taxon>Sordariomycetidae</taxon>
        <taxon>Diaporthales</taxon>
        <taxon>Schizoparmaceae</taxon>
        <taxon>Coniella</taxon>
    </lineage>
</organism>
<evidence type="ECO:0000313" key="1">
    <source>
        <dbReference type="EMBL" id="PSR77975.1"/>
    </source>
</evidence>
<sequence length="110" mass="12151">MLSCPRHETQKRSSITPAASLLFEKSGMPFSKSSTTPSTTREHITLARVKALSPTCAIPDVLYHGGSLGIIDCKMAGYVPRGWTRTRFCILGGFDLHGTGDERVDWQRRV</sequence>
<gene>
    <name evidence="1" type="ORF">BD289DRAFT_444559</name>
</gene>
<dbReference type="EMBL" id="KZ678627">
    <property type="protein sequence ID" value="PSR77975.1"/>
    <property type="molecule type" value="Genomic_DNA"/>
</dbReference>
<dbReference type="InParanoid" id="A0A2T2ZVQ5"/>
<dbReference type="OrthoDB" id="5229124at2759"/>
<dbReference type="Proteomes" id="UP000241462">
    <property type="component" value="Unassembled WGS sequence"/>
</dbReference>
<name>A0A2T2ZVQ5_9PEZI</name>
<reference evidence="1 2" key="1">
    <citation type="journal article" date="2018" name="Mycol. Prog.">
        <title>Coniella lustricola, a new species from submerged detritus.</title>
        <authorList>
            <person name="Raudabaugh D.B."/>
            <person name="Iturriaga T."/>
            <person name="Carver A."/>
            <person name="Mondo S."/>
            <person name="Pangilinan J."/>
            <person name="Lipzen A."/>
            <person name="He G."/>
            <person name="Amirebrahimi M."/>
            <person name="Grigoriev I.V."/>
            <person name="Miller A.N."/>
        </authorList>
    </citation>
    <scope>NUCLEOTIDE SEQUENCE [LARGE SCALE GENOMIC DNA]</scope>
    <source>
        <strain evidence="1 2">B22-T-1</strain>
    </source>
</reference>
<keyword evidence="2" id="KW-1185">Reference proteome</keyword>